<keyword evidence="9" id="KW-1185">Reference proteome</keyword>
<dbReference type="Pfam" id="PF01276">
    <property type="entry name" value="OKR_DC_1"/>
    <property type="match status" value="1"/>
</dbReference>
<evidence type="ECO:0000313" key="9">
    <source>
        <dbReference type="Proteomes" id="UP000660110"/>
    </source>
</evidence>
<organism evidence="8 9">
    <name type="scientific">Halobacillus andaensis</name>
    <dbReference type="NCBI Taxonomy" id="1176239"/>
    <lineage>
        <taxon>Bacteria</taxon>
        <taxon>Bacillati</taxon>
        <taxon>Bacillota</taxon>
        <taxon>Bacilli</taxon>
        <taxon>Bacillales</taxon>
        <taxon>Bacillaceae</taxon>
        <taxon>Halobacillus</taxon>
    </lineage>
</organism>
<name>A0A917BBT7_HALAA</name>
<evidence type="ECO:0000313" key="8">
    <source>
        <dbReference type="EMBL" id="GGF35958.1"/>
    </source>
</evidence>
<comment type="cofactor">
    <cofactor evidence="1">
        <name>pyridoxal 5'-phosphate</name>
        <dbReference type="ChEBI" id="CHEBI:597326"/>
    </cofactor>
</comment>
<dbReference type="PANTHER" id="PTHR43277:SF3">
    <property type="entry name" value="DECARBOXYLASE, PUTATIVE-RELATED"/>
    <property type="match status" value="1"/>
</dbReference>
<dbReference type="InterPro" id="IPR015424">
    <property type="entry name" value="PyrdxlP-dep_Trfase"/>
</dbReference>
<dbReference type="Gene3D" id="3.90.100.10">
    <property type="entry name" value="Orn/Lys/Arg decarboxylase, C-terminal domain"/>
    <property type="match status" value="1"/>
</dbReference>
<dbReference type="InterPro" id="IPR052357">
    <property type="entry name" value="Orn_Lys_Arg_decarboxylase-I"/>
</dbReference>
<evidence type="ECO:0000259" key="7">
    <source>
        <dbReference type="Pfam" id="PF03711"/>
    </source>
</evidence>
<protein>
    <submittedName>
        <fullName evidence="8">Lysine decarboxylase</fullName>
    </submittedName>
</protein>
<dbReference type="AlphaFoldDB" id="A0A917BBT7"/>
<evidence type="ECO:0000256" key="1">
    <source>
        <dbReference type="ARBA" id="ARBA00001933"/>
    </source>
</evidence>
<proteinExistence type="inferred from homology"/>
<dbReference type="RefSeq" id="WP_188379192.1">
    <property type="nucleotide sequence ID" value="NZ_BMEL01000007.1"/>
</dbReference>
<dbReference type="SUPFAM" id="SSF53383">
    <property type="entry name" value="PLP-dependent transferases"/>
    <property type="match status" value="1"/>
</dbReference>
<keyword evidence="3" id="KW-0210">Decarboxylase</keyword>
<keyword evidence="4" id="KW-0663">Pyridoxal phosphate</keyword>
<evidence type="ECO:0000256" key="4">
    <source>
        <dbReference type="ARBA" id="ARBA00022898"/>
    </source>
</evidence>
<sequence length="475" mass="53362">MQYKGQKTPLYDRLIEHTKRDPLSFHVPGHKFGEVFPSKGKRTFKDILSIDATEITGMDDLHAAEEVIDEAQKLAADFFGADETYFLVNGSTSGNLAAILATCRSGDQVLVQRNCHKSIMHGIELAGAHPVFFTPEYEHETNRYTCIHEGMIKEALHHTPRVAAVILTYPDYFGRTYPIEEVITAIHEYNIPVIVDEAHGVHFSLGPPFPKSSLHAGADIVVQSAHKMAPAMTMSSFLHTLGSRVNKSRLTYYLQVFQSSSPSYPLMASLDLSRLFLETFKEREKEKLLSYLSEIREAFSAVDAPFCVLPVTERDDLLKLTLETKEGWTGFEVAEVLESVGIYPELATTEQVLLVCGLAPSFDLGLLKKRLGKMNWQLKIGKGHDTIKKEQLLFPKVQSLDLSYQDMQQATPEFVSWSAAAGRICAEAVVPYPPGIPFILKGERMTEQQVRSVRALLEQNTRFQNTYIEQGTWVF</sequence>
<reference evidence="8" key="1">
    <citation type="journal article" date="2014" name="Int. J. Syst. Evol. Microbiol.">
        <title>Complete genome sequence of Corynebacterium casei LMG S-19264T (=DSM 44701T), isolated from a smear-ripened cheese.</title>
        <authorList>
            <consortium name="US DOE Joint Genome Institute (JGI-PGF)"/>
            <person name="Walter F."/>
            <person name="Albersmeier A."/>
            <person name="Kalinowski J."/>
            <person name="Ruckert C."/>
        </authorList>
    </citation>
    <scope>NUCLEOTIDE SEQUENCE</scope>
    <source>
        <strain evidence="8">CGMCC 1.12153</strain>
    </source>
</reference>
<dbReference type="InterPro" id="IPR008286">
    <property type="entry name" value="Prn/Lys/Arg_de-COase_C"/>
</dbReference>
<comment type="similarity">
    <text evidence="2">Belongs to the Orn/Lys/Arg decarboxylase class-I family.</text>
</comment>
<evidence type="ECO:0000256" key="3">
    <source>
        <dbReference type="ARBA" id="ARBA00022793"/>
    </source>
</evidence>
<reference evidence="8" key="2">
    <citation type="submission" date="2020-09" db="EMBL/GenBank/DDBJ databases">
        <authorList>
            <person name="Sun Q."/>
            <person name="Zhou Y."/>
        </authorList>
    </citation>
    <scope>NUCLEOTIDE SEQUENCE</scope>
    <source>
        <strain evidence="8">CGMCC 1.12153</strain>
    </source>
</reference>
<comment type="caution">
    <text evidence="8">The sequence shown here is derived from an EMBL/GenBank/DDBJ whole genome shotgun (WGS) entry which is preliminary data.</text>
</comment>
<evidence type="ECO:0000259" key="6">
    <source>
        <dbReference type="Pfam" id="PF01276"/>
    </source>
</evidence>
<dbReference type="InterPro" id="IPR000310">
    <property type="entry name" value="Orn/Lys/Arg_deCO2ase_major_dom"/>
</dbReference>
<dbReference type="Proteomes" id="UP000660110">
    <property type="component" value="Unassembled WGS sequence"/>
</dbReference>
<feature type="domain" description="Orn/Lys/Arg decarboxylases family 1 pyridoxal-P attachment site" evidence="6">
    <location>
        <begin position="8"/>
        <end position="300"/>
    </location>
</feature>
<accession>A0A917BBT7</accession>
<dbReference type="EMBL" id="BMEL01000007">
    <property type="protein sequence ID" value="GGF35958.1"/>
    <property type="molecule type" value="Genomic_DNA"/>
</dbReference>
<dbReference type="GO" id="GO:0016831">
    <property type="term" value="F:carboxy-lyase activity"/>
    <property type="evidence" value="ECO:0007669"/>
    <property type="project" value="UniProtKB-KW"/>
</dbReference>
<feature type="domain" description="Orn/Lys/Arg decarboxylase C-terminal" evidence="7">
    <location>
        <begin position="402"/>
        <end position="461"/>
    </location>
</feature>
<dbReference type="InterPro" id="IPR036633">
    <property type="entry name" value="Prn/Lys/Arg_de-COase_C_sf"/>
</dbReference>
<dbReference type="InterPro" id="IPR015421">
    <property type="entry name" value="PyrdxlP-dep_Trfase_major"/>
</dbReference>
<dbReference type="Gene3D" id="3.40.640.10">
    <property type="entry name" value="Type I PLP-dependent aspartate aminotransferase-like (Major domain)"/>
    <property type="match status" value="1"/>
</dbReference>
<evidence type="ECO:0000256" key="5">
    <source>
        <dbReference type="ARBA" id="ARBA00023239"/>
    </source>
</evidence>
<dbReference type="Pfam" id="PF03711">
    <property type="entry name" value="OKR_DC_1_C"/>
    <property type="match status" value="1"/>
</dbReference>
<evidence type="ECO:0000256" key="2">
    <source>
        <dbReference type="ARBA" id="ARBA00010671"/>
    </source>
</evidence>
<gene>
    <name evidence="8" type="primary">cad</name>
    <name evidence="8" type="ORF">GCM10010954_38720</name>
</gene>
<dbReference type="SUPFAM" id="SSF55904">
    <property type="entry name" value="Ornithine decarboxylase C-terminal domain"/>
    <property type="match status" value="1"/>
</dbReference>
<keyword evidence="5" id="KW-0456">Lyase</keyword>
<dbReference type="PANTHER" id="PTHR43277">
    <property type="entry name" value="ARGININE DECARBOXYLASE"/>
    <property type="match status" value="1"/>
</dbReference>